<reference evidence="1 2" key="1">
    <citation type="journal article" date="2015" name="Nature">
        <title>rRNA introns, odd ribosomes, and small enigmatic genomes across a large radiation of phyla.</title>
        <authorList>
            <person name="Brown C.T."/>
            <person name="Hug L.A."/>
            <person name="Thomas B.C."/>
            <person name="Sharon I."/>
            <person name="Castelle C.J."/>
            <person name="Singh A."/>
            <person name="Wilkins M.J."/>
            <person name="Williams K.H."/>
            <person name="Banfield J.F."/>
        </authorList>
    </citation>
    <scope>NUCLEOTIDE SEQUENCE [LARGE SCALE GENOMIC DNA]</scope>
</reference>
<comment type="caution">
    <text evidence="1">The sequence shown here is derived from an EMBL/GenBank/DDBJ whole genome shotgun (WGS) entry which is preliminary data.</text>
</comment>
<dbReference type="AlphaFoldDB" id="A0A0G0Z106"/>
<organism evidence="1 2">
    <name type="scientific">candidate division CPR1 bacterium GW2011_GWA2_42_17</name>
    <dbReference type="NCBI Taxonomy" id="1618341"/>
    <lineage>
        <taxon>Bacteria</taxon>
        <taxon>candidate division CPR1</taxon>
    </lineage>
</organism>
<sequence>MKKKYLLLPLVLFSLLAIPHLRRWKELGRNYTTLLLDGQGTTQTSFEETYAYASLANRFKFSQPINDVGTFEYRNSASPLISELMPAAIVGTIAKFVDVPAAVILVKIIFTPVICFNSLFSIPNLLNGSSIGISENIPSFNFRIDDGCRNTAYNYGVKLFV</sequence>
<proteinExistence type="predicted"/>
<dbReference type="EMBL" id="LCCZ01000042">
    <property type="protein sequence ID" value="KKS42487.1"/>
    <property type="molecule type" value="Genomic_DNA"/>
</dbReference>
<evidence type="ECO:0000313" key="1">
    <source>
        <dbReference type="EMBL" id="KKS42487.1"/>
    </source>
</evidence>
<accession>A0A0G0Z106</accession>
<name>A0A0G0Z106_9BACT</name>
<evidence type="ECO:0000313" key="2">
    <source>
        <dbReference type="Proteomes" id="UP000034875"/>
    </source>
</evidence>
<gene>
    <name evidence="1" type="ORF">UV05_C0042G0007</name>
</gene>
<protein>
    <submittedName>
        <fullName evidence="1">Uncharacterized protein</fullName>
    </submittedName>
</protein>
<dbReference type="Proteomes" id="UP000034875">
    <property type="component" value="Unassembled WGS sequence"/>
</dbReference>